<feature type="transmembrane region" description="Helical" evidence="2">
    <location>
        <begin position="15"/>
        <end position="36"/>
    </location>
</feature>
<feature type="compositionally biased region" description="Polar residues" evidence="1">
    <location>
        <begin position="1181"/>
        <end position="1196"/>
    </location>
</feature>
<evidence type="ECO:0000313" key="5">
    <source>
        <dbReference type="Proteomes" id="UP000765509"/>
    </source>
</evidence>
<reference evidence="4" key="1">
    <citation type="submission" date="2021-03" db="EMBL/GenBank/DDBJ databases">
        <title>Draft genome sequence of rust myrtle Austropuccinia psidii MF-1, a brazilian biotype.</title>
        <authorList>
            <person name="Quecine M.C."/>
            <person name="Pachon D.M.R."/>
            <person name="Bonatelli M.L."/>
            <person name="Correr F.H."/>
            <person name="Franceschini L.M."/>
            <person name="Leite T.F."/>
            <person name="Margarido G.R.A."/>
            <person name="Almeida C.A."/>
            <person name="Ferrarezi J.A."/>
            <person name="Labate C.A."/>
        </authorList>
    </citation>
    <scope>NUCLEOTIDE SEQUENCE</scope>
    <source>
        <strain evidence="4">MF-1</strain>
    </source>
</reference>
<proteinExistence type="predicted"/>
<evidence type="ECO:0000256" key="1">
    <source>
        <dbReference type="SAM" id="MobiDB-lite"/>
    </source>
</evidence>
<evidence type="ECO:0000256" key="2">
    <source>
        <dbReference type="SAM" id="Phobius"/>
    </source>
</evidence>
<feature type="domain" description="Csf1 N-terminal" evidence="3">
    <location>
        <begin position="31"/>
        <end position="849"/>
    </location>
</feature>
<dbReference type="Pfam" id="PF21678">
    <property type="entry name" value="Csf1_N"/>
    <property type="match status" value="1"/>
</dbReference>
<gene>
    <name evidence="4" type="ORF">O181_012758</name>
</gene>
<dbReference type="InterPro" id="IPR048636">
    <property type="entry name" value="Csf1_N"/>
</dbReference>
<dbReference type="EMBL" id="AVOT02003279">
    <property type="protein sequence ID" value="MBW0473043.1"/>
    <property type="molecule type" value="Genomic_DNA"/>
</dbReference>
<keyword evidence="5" id="KW-1185">Reference proteome</keyword>
<keyword evidence="2" id="KW-0472">Membrane</keyword>
<feature type="region of interest" description="Disordered" evidence="1">
    <location>
        <begin position="1174"/>
        <end position="1207"/>
    </location>
</feature>
<name>A0A9Q3BXD1_9BASI</name>
<keyword evidence="2" id="KW-0812">Transmembrane</keyword>
<dbReference type="PANTHER" id="PTHR32085">
    <property type="entry name" value="PROTEIN CSF1"/>
    <property type="match status" value="1"/>
</dbReference>
<evidence type="ECO:0000313" key="4">
    <source>
        <dbReference type="EMBL" id="MBW0473043.1"/>
    </source>
</evidence>
<evidence type="ECO:0000259" key="3">
    <source>
        <dbReference type="Pfam" id="PF21678"/>
    </source>
</evidence>
<feature type="compositionally biased region" description="Polar residues" evidence="1">
    <location>
        <begin position="166"/>
        <end position="178"/>
    </location>
</feature>
<accession>A0A9Q3BXD1</accession>
<organism evidence="4 5">
    <name type="scientific">Austropuccinia psidii MF-1</name>
    <dbReference type="NCBI Taxonomy" id="1389203"/>
    <lineage>
        <taxon>Eukaryota</taxon>
        <taxon>Fungi</taxon>
        <taxon>Dikarya</taxon>
        <taxon>Basidiomycota</taxon>
        <taxon>Pucciniomycotina</taxon>
        <taxon>Pucciniomycetes</taxon>
        <taxon>Pucciniales</taxon>
        <taxon>Sphaerophragmiaceae</taxon>
        <taxon>Austropuccinia</taxon>
    </lineage>
</organism>
<keyword evidence="2" id="KW-1133">Transmembrane helix</keyword>
<feature type="compositionally biased region" description="Basic and acidic residues" evidence="1">
    <location>
        <begin position="180"/>
        <end position="189"/>
    </location>
</feature>
<dbReference type="Proteomes" id="UP000765509">
    <property type="component" value="Unassembled WGS sequence"/>
</dbReference>
<sequence length="3232" mass="360658">MGVGSSLESDYLVGGFNWLFLIESLTVGIVIIFYIFYFNRVLAWFIAALCNVYLRKYNFNASVKFEAIQLAPLAGRILFKNARYHSINQSLRIVTGHITCRYWYLRTQGMDTYHESTAGEPSSNSATSLPHRWIVEFEGAEWFVYNRTAAFDAILEQLGLSHSQDSSHTSLAKQQPTSDLIDKQSRRDGGASQVTFKIQPTTQADFTRSQNINQIRKETESSLMGWALRDALPVKIEGKTGVITIGNRSTPSILIIAFQKANGVYSAPNARSRHDFFKQDFKFSFYQLKTVLRTNPDFSRTLHEHGKKVLNELRADPTYQSIFRRPIYPILNSASFNQFRRYFGTKSSGLFDFLPSVHSRTGIPTTTDESQQFLGLPRFVQTETPIHPIEYAKATTILVASQVDFRYYLDSAGKVPADPLTVHYHSTALLADHEDGLPPEYGVDIKLFNANLTYGPWADRQRAVIHKAFFPAQQFNLSEASEPSGPGQKRAHTELKVKIEIANSRLRVPIREASKDWQWIAGLDSESNESPSTRLYGWLDLSFGSHSEILLTQGQIAKKDGYAMAMQVQIMDLEASCSVNDKVFAKIPMLLITADMPTPLIWDSPRIWQFKFTLSEKAYLPVGDVSLRSKRPQISLLRDHVQFLSDLVKDWTSGSPTPCEEWVPTTYKLEASLVDYNLCLHLNDLNIIENFDLASGSGSNTLLLLSGPSLKLAAIIPGDHYQPPVSSISFDAQFTKLNVEIDYPTWSPQYSFATESAANCAKLDKVTLRGKYDVNDQVKSNAVDCLSLTLELDGIIFKAFGHLFRLMINIKENYFGSYNHFRTQEEYIKALEKGTIGDVLEEVTYRDENSNMFEMNLTAVITNLLLAFPQDPFDCQEVVFCAVPNSSCSLRNHTSFMEINLQASPLKFQPVIDWEPFLQNEPIRRRILSGDFSVFPFQTQVRLERLQLKALRLFGPRPLAITYVGDWRLKLGKLTGQVAAEDMRAFANFFDSLAEGFTDKENALLADLPLNPNPDATFARLTSERVDLILLTSRCRTRLHLPSGLHVFFHDLCSDSFKSYLEIIIPLFGLYIMVPDSRADFNAPSVPWLEVASCTGNVEAEVLFAPLFWEKHARSQRAFLEEQDYITRNCYFLYGGYKGTVVAASHEFPQLASDILSGAERSDFHDPYAIPNLSDDEESLHSNSLNARGSDSSGEQSETDGRVAAKNLRRERLRYQRRLSASVPSMPRADIFPISTSSYATALPSWRYYGFNPNVITEEPMFLPMRAGLFPPECISEKQTSAKFASIPPRHFNGGQKTINSSAQVIGRHYFNLQMKTPFDLFLTPLCSEVIADMLEDIESGQNSDDEGPLFLNRLLRGLKANPSSNPPQEALAQIVFEFFAFVPLIRFRLLQDISPMLSPPLLSSTCNCTPLLSAITLTIQSIHLEGSSPQLLTIGPIDSLGLPRTVYSSFDGFCCLLRQDPRSGPSTMGSNITPNSNIPTDVVMAMDSKFAQFQLFHNGYRLESIATTSSSSFFFFSKAAETLAGSLASLSHHYRRGRRLISTFQNHRFERLQHAIHYLVKSNDGSSPSCLRHSPFWTHMSSRSRRSSFAWYCLLRLRNAIFTIGEDDAISQQAKPFDNEIREKLIAWNMDHGGDSDIGSLGVYLPCVRSASPPALYSKPLYLYFQENHSLLLSFGCFVARLMRNFDLPSFTTETSSLSNFLQVPPTTLLLATRREAENIQLAVHLKTGALQSRIDPHLTSLAQHIMSVVDTFNPSVAVSSSTKRTSDPRAQSATTDFTTFGLNFFSSIDCSVDLGGWKLQAMADGLGIIFECGTCCFNFGSKDLTKLLYTWSSAFTCSVSVERMGIYFREIHPRKQPLLTHNSVSEDLLMSGSIVKLGFNAFSQEESIEAAFNKVLILVSILSTNLCVGRSLVKVEEFIRDWRRQEVASRIAPIYHGIREAWKGQPTEKGTSKAKWTLPLSVEFKLVALNANFQPIPRLEVVYALQGLNAINIDVILEGGKLAKLTGGASLEQHSLSFTSSTEQTATPTSASEFPQHGLLKLPSLRLIFSSLRDHFNGSSTHIDLKIGFLSAYLSIDWLDTILTMGARYGKDINELVNLLRVPIYKRAESSVTLQPEPSTPFFADVVLDGFEFSVVAPKPMPQIECRLMKCTVYPKFRYVELHDCAISLLPRESLLGNVKSFAKFVFDFSLSNRSPDWACFSPNEPRLFSEDVVEVTADFQRIHAVAATSAFKLLLDCAQYLQKELLHIKTVRRAEMLEAQSCIGQALNRTHISSTSNQPMLQKLIFSGRCTQFGLAVPLDDDNHDKQVAETSGNDFSAKHESTQAALLISFTNLMTWCRLGQAAHASVDLFAIQAVSELNPSFNEHFESASHATRNAVFVPHLDVQFGLTARPQAPTLFAVKASAPSGITIDISPTIVLIICTFLDVYERDYHIVLGFLEIQQQASGFGLTNQSHIDLSPTIVDPWAIRVDFDTGRGGGGKIQLHTFDLPQDDVTFVESLKRANASLGRLNVDVAHSDLFFLPGVSAWALYNPCSTALDATLHIDILVHSSQNTVNPTLLRFASQMSTAVNQRAHRTVKMGGSTAYKPNFIKPTNPSAGCKKSSILSTNMSFGLRIDQSELSITCLPIPPLAKIQWASGVLFASGRPDQNRFNAACTITKISAFLRHEHGFDSALKAEAGDMVASLDLQASGRANQKHTQVCSAVVKFSELSTEVDFSHLNICLLFKAIWLDQVFPIQAEQKPDNEKSRSTDPKPKSRDTHIVLVAVTTNKVRLTLKLSPQVGAVHLVTTPLSLRMRHIPRISRSLSFDVGNTSAIADGDGLLGGRCNLGYFVLLINVEDLSSDTILDIKATLGPIEAHLAISSETVLLLRTNLIEGSVQDNWKAIKSHVADSPTTTDAERRLTLCTSLNLRSVDILATLYTTTRVNSVGDAIQSLLRQQSGQAEDLLKQLPIGMIVRRQKDTVLSVAQRLEREVSSEIICGAQQIRIFGSLTLTSQNISLALFAGQFGNMPLLKMRLGPTKVLLTRTPGATNLLHNLNFNTDGCHVVRLNLPPNGLSEKDQVDGTWYEVLKSASSESVLNANRLWISMLTSKSIDKSEIMHTFRAEMPNSIHISTDVTTHASLWSKFRSAWNKANDSKGGPSTTTIAAEDQDNTIRNQGLILIPETKPIIEDAKVKELWHATLPLVNYFKWNENLPKYTFNVIIKPLDQVIDFFESFYDSAFDYHQFK</sequence>
<dbReference type="OrthoDB" id="10051416at2759"/>
<feature type="region of interest" description="Disordered" evidence="1">
    <location>
        <begin position="166"/>
        <end position="194"/>
    </location>
</feature>
<dbReference type="GO" id="GO:0016020">
    <property type="term" value="C:membrane"/>
    <property type="evidence" value="ECO:0007669"/>
    <property type="project" value="InterPro"/>
</dbReference>
<protein>
    <recommendedName>
        <fullName evidence="3">Csf1 N-terminal domain-containing protein</fullName>
    </recommendedName>
</protein>
<dbReference type="GO" id="GO:0006113">
    <property type="term" value="P:fermentation"/>
    <property type="evidence" value="ECO:0007669"/>
    <property type="project" value="InterPro"/>
</dbReference>
<dbReference type="PANTHER" id="PTHR32085:SF3">
    <property type="entry name" value="PROTEIN CSF1"/>
    <property type="match status" value="1"/>
</dbReference>
<dbReference type="InterPro" id="IPR029636">
    <property type="entry name" value="Csf1"/>
</dbReference>
<comment type="caution">
    <text evidence="4">The sequence shown here is derived from an EMBL/GenBank/DDBJ whole genome shotgun (WGS) entry which is preliminary data.</text>
</comment>